<comment type="caution">
    <text evidence="1">The sequence shown here is derived from an EMBL/GenBank/DDBJ whole genome shotgun (WGS) entry which is preliminary data.</text>
</comment>
<dbReference type="EMBL" id="JAVDYB010000001">
    <property type="protein sequence ID" value="MDR7278763.1"/>
    <property type="molecule type" value="Genomic_DNA"/>
</dbReference>
<sequence length="44" mass="4954">MPPTVSVLTCRVVPGRAFCESRWVLACRVVPGRAFYESRWVVGD</sequence>
<evidence type="ECO:0000313" key="1">
    <source>
        <dbReference type="EMBL" id="MDR7278763.1"/>
    </source>
</evidence>
<gene>
    <name evidence="1" type="ORF">J2S41_005541</name>
</gene>
<evidence type="ECO:0000313" key="2">
    <source>
        <dbReference type="Proteomes" id="UP001183643"/>
    </source>
</evidence>
<dbReference type="RefSeq" id="WP_310371883.1">
    <property type="nucleotide sequence ID" value="NZ_JAVDYB010000001.1"/>
</dbReference>
<proteinExistence type="predicted"/>
<name>A0AAE3YUT1_9ACTN</name>
<dbReference type="Proteomes" id="UP001183643">
    <property type="component" value="Unassembled WGS sequence"/>
</dbReference>
<organism evidence="1 2">
    <name type="scientific">Catenuloplanes atrovinosus</name>
    <dbReference type="NCBI Taxonomy" id="137266"/>
    <lineage>
        <taxon>Bacteria</taxon>
        <taxon>Bacillati</taxon>
        <taxon>Actinomycetota</taxon>
        <taxon>Actinomycetes</taxon>
        <taxon>Micromonosporales</taxon>
        <taxon>Micromonosporaceae</taxon>
        <taxon>Catenuloplanes</taxon>
    </lineage>
</organism>
<dbReference type="AlphaFoldDB" id="A0AAE3YUT1"/>
<keyword evidence="2" id="KW-1185">Reference proteome</keyword>
<reference evidence="1" key="1">
    <citation type="submission" date="2023-07" db="EMBL/GenBank/DDBJ databases">
        <title>Sequencing the genomes of 1000 actinobacteria strains.</title>
        <authorList>
            <person name="Klenk H.-P."/>
        </authorList>
    </citation>
    <scope>NUCLEOTIDE SEQUENCE</scope>
    <source>
        <strain evidence="1">DSM 44707</strain>
    </source>
</reference>
<protein>
    <submittedName>
        <fullName evidence="1">Uncharacterized protein</fullName>
    </submittedName>
</protein>
<accession>A0AAE3YUT1</accession>